<dbReference type="RefSeq" id="WP_359780747.1">
    <property type="nucleotide sequence ID" value="NZ_JBEYRR010000008.1"/>
</dbReference>
<comment type="caution">
    <text evidence="1">The sequence shown here is derived from an EMBL/GenBank/DDBJ whole genome shotgun (WGS) entry which is preliminary data.</text>
</comment>
<dbReference type="Proteomes" id="UP001553843">
    <property type="component" value="Unassembled WGS sequence"/>
</dbReference>
<reference evidence="1 2" key="1">
    <citation type="submission" date="2024-06" db="EMBL/GenBank/DDBJ databases">
        <title>The Natural Products Discovery Center: Release of the First 8490 Sequenced Strains for Exploring Actinobacteria Biosynthetic Diversity.</title>
        <authorList>
            <person name="Kalkreuter E."/>
            <person name="Kautsar S.A."/>
            <person name="Yang D."/>
            <person name="Bader C.D."/>
            <person name="Teijaro C.N."/>
            <person name="Fluegel L."/>
            <person name="Davis C.M."/>
            <person name="Simpson J.R."/>
            <person name="Lauterbach L."/>
            <person name="Steele A.D."/>
            <person name="Gui C."/>
            <person name="Meng S."/>
            <person name="Li G."/>
            <person name="Viehrig K."/>
            <person name="Ye F."/>
            <person name="Su P."/>
            <person name="Kiefer A.F."/>
            <person name="Nichols A."/>
            <person name="Cepeda A.J."/>
            <person name="Yan W."/>
            <person name="Fan B."/>
            <person name="Jiang Y."/>
            <person name="Adhikari A."/>
            <person name="Zheng C.-J."/>
            <person name="Schuster L."/>
            <person name="Cowan T.M."/>
            <person name="Smanski M.J."/>
            <person name="Chevrette M.G."/>
            <person name="De Carvalho L.P.S."/>
            <person name="Shen B."/>
        </authorList>
    </citation>
    <scope>NUCLEOTIDE SEQUENCE [LARGE SCALE GENOMIC DNA]</scope>
    <source>
        <strain evidence="1 2">NPDC047833</strain>
    </source>
</reference>
<sequence length="64" mass="7055">MIPTPPPSSSPRSAAVVNDEIRELLIETGGWLYGQTRARYEVLVAEWTRAEQAESLRDGIVEAA</sequence>
<accession>A0ABV3M1I5</accession>
<evidence type="ECO:0000313" key="2">
    <source>
        <dbReference type="Proteomes" id="UP001553843"/>
    </source>
</evidence>
<evidence type="ECO:0000313" key="1">
    <source>
        <dbReference type="EMBL" id="MEW2365561.1"/>
    </source>
</evidence>
<proteinExistence type="predicted"/>
<organism evidence="1 2">
    <name type="scientific">Streptomyces huasconensis</name>
    <dbReference type="NCBI Taxonomy" id="1854574"/>
    <lineage>
        <taxon>Bacteria</taxon>
        <taxon>Bacillati</taxon>
        <taxon>Actinomycetota</taxon>
        <taxon>Actinomycetes</taxon>
        <taxon>Kitasatosporales</taxon>
        <taxon>Streptomycetaceae</taxon>
        <taxon>Streptomyces</taxon>
    </lineage>
</organism>
<protein>
    <submittedName>
        <fullName evidence="1">Uncharacterized protein</fullName>
    </submittedName>
</protein>
<name>A0ABV3M1I5_9ACTN</name>
<keyword evidence="2" id="KW-1185">Reference proteome</keyword>
<dbReference type="EMBL" id="JBEYRS010000012">
    <property type="protein sequence ID" value="MEW2365561.1"/>
    <property type="molecule type" value="Genomic_DNA"/>
</dbReference>
<gene>
    <name evidence="1" type="ORF">AB0887_26880</name>
</gene>